<dbReference type="PIRSF" id="PIRSF000714">
    <property type="entry name" value="HIT"/>
    <property type="match status" value="1"/>
</dbReference>
<organism evidence="3">
    <name type="scientific">Pyramimonas obovata</name>
    <dbReference type="NCBI Taxonomy" id="1411642"/>
    <lineage>
        <taxon>Eukaryota</taxon>
        <taxon>Viridiplantae</taxon>
        <taxon>Chlorophyta</taxon>
        <taxon>Pyramimonadophyceae</taxon>
        <taxon>Pyramimonadales</taxon>
        <taxon>Pyramimonadaceae</taxon>
        <taxon>Pyramimonas</taxon>
        <taxon>Pyramimonas incertae sedis</taxon>
    </lineage>
</organism>
<dbReference type="InterPro" id="IPR036265">
    <property type="entry name" value="HIT-like_sf"/>
</dbReference>
<dbReference type="InterPro" id="IPR011146">
    <property type="entry name" value="HIT-like"/>
</dbReference>
<sequence>MLEHNPDKMADADFEMDSRLASKHLVMDLPLCRVMLEDTSDFVWLVLVPRKNNLSEVHDLSKEDRYVLMDEATKAASAVKKVATTLNGKEPTKINTAAIGNICRQLHVHVLTRYEGDKAWPGPVWGACPAVPWGEKAQEVKDLLIAALNE</sequence>
<dbReference type="AlphaFoldDB" id="A0A7S0RWE8"/>
<gene>
    <name evidence="3" type="ORF">POBO1169_LOCUS18766</name>
</gene>
<dbReference type="GO" id="GO:0047627">
    <property type="term" value="F:adenylylsulfatase activity"/>
    <property type="evidence" value="ECO:0007669"/>
    <property type="project" value="UniProtKB-ARBA"/>
</dbReference>
<accession>A0A7S0RWE8</accession>
<dbReference type="SUPFAM" id="SSF54197">
    <property type="entry name" value="HIT-like"/>
    <property type="match status" value="1"/>
</dbReference>
<reference evidence="3" key="1">
    <citation type="submission" date="2021-01" db="EMBL/GenBank/DDBJ databases">
        <authorList>
            <person name="Corre E."/>
            <person name="Pelletier E."/>
            <person name="Niang G."/>
            <person name="Scheremetjew M."/>
            <person name="Finn R."/>
            <person name="Kale V."/>
            <person name="Holt S."/>
            <person name="Cochrane G."/>
            <person name="Meng A."/>
            <person name="Brown T."/>
            <person name="Cohen L."/>
        </authorList>
    </citation>
    <scope>NUCLEOTIDE SEQUENCE</scope>
    <source>
        <strain evidence="3">CCMP722</strain>
    </source>
</reference>
<dbReference type="PROSITE" id="PS51084">
    <property type="entry name" value="HIT_2"/>
    <property type="match status" value="1"/>
</dbReference>
<dbReference type="Pfam" id="PF01230">
    <property type="entry name" value="HIT"/>
    <property type="match status" value="1"/>
</dbReference>
<evidence type="ECO:0000313" key="3">
    <source>
        <dbReference type="EMBL" id="CAD8688715.1"/>
    </source>
</evidence>
<protein>
    <recommendedName>
        <fullName evidence="2">HIT domain-containing protein</fullName>
    </recommendedName>
</protein>
<evidence type="ECO:0000259" key="2">
    <source>
        <dbReference type="PROSITE" id="PS51084"/>
    </source>
</evidence>
<proteinExistence type="predicted"/>
<name>A0A7S0RWE8_9CHLO</name>
<comment type="caution">
    <text evidence="1">Lacks conserved residue(s) required for the propagation of feature annotation.</text>
</comment>
<evidence type="ECO:0000256" key="1">
    <source>
        <dbReference type="PROSITE-ProRule" id="PRU00464"/>
    </source>
</evidence>
<dbReference type="InterPro" id="IPR026026">
    <property type="entry name" value="HIT_Hint"/>
</dbReference>
<dbReference type="Gene3D" id="3.30.428.10">
    <property type="entry name" value="HIT-like"/>
    <property type="match status" value="1"/>
</dbReference>
<feature type="domain" description="HIT" evidence="2">
    <location>
        <begin position="45"/>
        <end position="120"/>
    </location>
</feature>
<dbReference type="EMBL" id="HBFA01037527">
    <property type="protein sequence ID" value="CAD8688715.1"/>
    <property type="molecule type" value="Transcribed_RNA"/>
</dbReference>